<accession>A0A915A4X0</accession>
<proteinExistence type="predicted"/>
<evidence type="ECO:0000256" key="1">
    <source>
        <dbReference type="SAM" id="Phobius"/>
    </source>
</evidence>
<feature type="transmembrane region" description="Helical" evidence="1">
    <location>
        <begin position="83"/>
        <end position="101"/>
    </location>
</feature>
<protein>
    <submittedName>
        <fullName evidence="3">Uncharacterized protein</fullName>
    </submittedName>
</protein>
<organism evidence="2 3">
    <name type="scientific">Parascaris univalens</name>
    <name type="common">Nematode worm</name>
    <dbReference type="NCBI Taxonomy" id="6257"/>
    <lineage>
        <taxon>Eukaryota</taxon>
        <taxon>Metazoa</taxon>
        <taxon>Ecdysozoa</taxon>
        <taxon>Nematoda</taxon>
        <taxon>Chromadorea</taxon>
        <taxon>Rhabditida</taxon>
        <taxon>Spirurina</taxon>
        <taxon>Ascaridomorpha</taxon>
        <taxon>Ascaridoidea</taxon>
        <taxon>Ascarididae</taxon>
        <taxon>Parascaris</taxon>
    </lineage>
</organism>
<evidence type="ECO:0000313" key="3">
    <source>
        <dbReference type="WBParaSite" id="PgE097_g002_t01"/>
    </source>
</evidence>
<sequence>MAVIAYFSSCLNVDFILKLGFFYNNISGSYCFDLCSFTFLSFRLLVRSVVALFFALFVAESTSAFFSMFLIRFGCDRGRRLFSFFEVIFTIFIFNEVLYPVDVNRLADRADCIRLAILERANKAVQRCRTAD</sequence>
<dbReference type="AlphaFoldDB" id="A0A915A4X0"/>
<keyword evidence="1" id="KW-1133">Transmembrane helix</keyword>
<keyword evidence="1" id="KW-0472">Membrane</keyword>
<keyword evidence="1" id="KW-0812">Transmembrane</keyword>
<feature type="transmembrane region" description="Helical" evidence="1">
    <location>
        <begin position="49"/>
        <end position="71"/>
    </location>
</feature>
<dbReference type="Proteomes" id="UP000887569">
    <property type="component" value="Unplaced"/>
</dbReference>
<name>A0A915A4X0_PARUN</name>
<dbReference type="WBParaSite" id="PgE097_g002_t01">
    <property type="protein sequence ID" value="PgE097_g002_t01"/>
    <property type="gene ID" value="PgE097_g002"/>
</dbReference>
<reference evidence="3" key="1">
    <citation type="submission" date="2022-11" db="UniProtKB">
        <authorList>
            <consortium name="WormBaseParasite"/>
        </authorList>
    </citation>
    <scope>IDENTIFICATION</scope>
</reference>
<keyword evidence="2" id="KW-1185">Reference proteome</keyword>
<evidence type="ECO:0000313" key="2">
    <source>
        <dbReference type="Proteomes" id="UP000887569"/>
    </source>
</evidence>